<dbReference type="PANTHER" id="PTHR38455">
    <property type="entry name" value="HYPOTHETICAL CYTOSOLIC PROTEIN"/>
    <property type="match status" value="1"/>
</dbReference>
<proteinExistence type="predicted"/>
<comment type="caution">
    <text evidence="1">The sequence shown here is derived from an EMBL/GenBank/DDBJ whole genome shotgun (WGS) entry which is preliminary data.</text>
</comment>
<dbReference type="Pfam" id="PF06107">
    <property type="entry name" value="DUF951"/>
    <property type="match status" value="1"/>
</dbReference>
<dbReference type="PANTHER" id="PTHR38455:SF1">
    <property type="entry name" value="DUF951 DOMAIN-CONTAINING PROTEIN"/>
    <property type="match status" value="1"/>
</dbReference>
<accession>A0A494WY22</accession>
<evidence type="ECO:0000313" key="2">
    <source>
        <dbReference type="Proteomes" id="UP000271256"/>
    </source>
</evidence>
<dbReference type="Proteomes" id="UP000271256">
    <property type="component" value="Unassembled WGS sequence"/>
</dbReference>
<sequence>MIRYQVGDVVRTRKPHPCGGDQWEVMRTGIDFRIKCLTCGRVVMIPRPKFEKSVRAIVRSGRDDNQTDK</sequence>
<dbReference type="EMBL" id="RBWE01000001">
    <property type="protein sequence ID" value="RKO65530.1"/>
    <property type="molecule type" value="Genomic_DNA"/>
</dbReference>
<name>A0A494WY22_9FIRM</name>
<keyword evidence="2" id="KW-1185">Reference proteome</keyword>
<dbReference type="PIRSF" id="PIRSF037263">
    <property type="entry name" value="DUF951_bac"/>
    <property type="match status" value="1"/>
</dbReference>
<dbReference type="AlphaFoldDB" id="A0A494WY22"/>
<dbReference type="OrthoDB" id="9802710at2"/>
<organism evidence="1 2">
    <name type="scientific">Desulfofundulus salinus</name>
    <dbReference type="NCBI Taxonomy" id="2419843"/>
    <lineage>
        <taxon>Bacteria</taxon>
        <taxon>Bacillati</taxon>
        <taxon>Bacillota</taxon>
        <taxon>Clostridia</taxon>
        <taxon>Eubacteriales</taxon>
        <taxon>Peptococcaceae</taxon>
        <taxon>Desulfofundulus</taxon>
    </lineage>
</organism>
<dbReference type="RefSeq" id="WP_121450007.1">
    <property type="nucleotide sequence ID" value="NZ_RBWE01000001.1"/>
</dbReference>
<protein>
    <submittedName>
        <fullName evidence="1">DUF951 domain-containing protein</fullName>
    </submittedName>
</protein>
<evidence type="ECO:0000313" key="1">
    <source>
        <dbReference type="EMBL" id="RKO65530.1"/>
    </source>
</evidence>
<dbReference type="InterPro" id="IPR009296">
    <property type="entry name" value="DUF951"/>
</dbReference>
<gene>
    <name evidence="1" type="ORF">D7024_00140</name>
</gene>
<reference evidence="1 2" key="1">
    <citation type="submission" date="2018-10" db="EMBL/GenBank/DDBJ databases">
        <authorList>
            <person name="Grouzdev D.S."/>
            <person name="Krutkina M.S."/>
            <person name="Tourova T.P."/>
            <person name="Nazina T.N."/>
        </authorList>
    </citation>
    <scope>NUCLEOTIDE SEQUENCE [LARGE SCALE GENOMIC DNA]</scope>
    <source>
        <strain evidence="1 2">435</strain>
    </source>
</reference>